<dbReference type="Pfam" id="PF08271">
    <property type="entry name" value="Zn_Ribbon_TF"/>
    <property type="match status" value="1"/>
</dbReference>
<evidence type="ECO:0000256" key="2">
    <source>
        <dbReference type="ARBA" id="ARBA00022737"/>
    </source>
</evidence>
<dbReference type="EMBL" id="WIWS01000130">
    <property type="protein sequence ID" value="KAF3203963.1"/>
    <property type="molecule type" value="Genomic_DNA"/>
</dbReference>
<dbReference type="InterPro" id="IPR013150">
    <property type="entry name" value="TFIIB_cyclin"/>
</dbReference>
<dbReference type="SUPFAM" id="SSF47954">
    <property type="entry name" value="Cyclin-like"/>
    <property type="match status" value="2"/>
</dbReference>
<sequence>MMSAIAPPYVQNNGMVKPGVPAADRPFEKNLNIHVICKDCKEFPPNLVEEFSSGDIVCGSCGLVLGDRTIDTRSEWRTFSNDDQGNDDPSRVGDSANPLLNGNQLDTGISFSDGGSGRARDLHRAQNKVTHDKSTKSLLAAYKEIGAFCDSTNLQKNVADTAKQLYKSVDDAKAFKGKPQEVIIAGCIFIACRKCNVPRTFREIFAITKVPKKEIGRVFKALEKFFSEQGQAAVAEIVNSGSIANANAGYTSTTSTKAHDLMIRFCNNLGLTHNLIYISQELAERAAQKGTLAGRSPISSAAACIYMISHLMRQPKSAKEISAVAGVSDGTIKTAYKLLYNERTALKKHAKNEGDVDTPATEQSAITQENKTQGGAPNTGAQEGKYFTEEEIEKLAAQLALMTLAAERVKQKGDPKIIEEVERRLRNLHLSFEKAKAFSIARREQMEFSSASGSA</sequence>
<name>A0A6G1LTT3_ORBOL</name>
<dbReference type="GO" id="GO:0005634">
    <property type="term" value="C:nucleus"/>
    <property type="evidence" value="ECO:0007669"/>
    <property type="project" value="TreeGrafter"/>
</dbReference>
<evidence type="ECO:0000256" key="3">
    <source>
        <dbReference type="ARBA" id="ARBA00023015"/>
    </source>
</evidence>
<keyword evidence="8" id="KW-0396">Initiation factor</keyword>
<dbReference type="PRINTS" id="PR00685">
    <property type="entry name" value="TIFACTORIIB"/>
</dbReference>
<dbReference type="CDD" id="cd20551">
    <property type="entry name" value="CYCLIN_TFIIB_rpt1"/>
    <property type="match status" value="1"/>
</dbReference>
<dbReference type="FunFam" id="2.20.25.10:FF:000036">
    <property type="entry name" value="Transcription initiation factor IIB"/>
    <property type="match status" value="1"/>
</dbReference>
<keyword evidence="6" id="KW-0862">Zinc</keyword>
<dbReference type="PROSITE" id="PS51134">
    <property type="entry name" value="ZF_TFIIB"/>
    <property type="match status" value="1"/>
</dbReference>
<dbReference type="InterPro" id="IPR000812">
    <property type="entry name" value="TFIIB"/>
</dbReference>
<dbReference type="GO" id="GO:0003743">
    <property type="term" value="F:translation initiation factor activity"/>
    <property type="evidence" value="ECO:0007669"/>
    <property type="project" value="UniProtKB-KW"/>
</dbReference>
<dbReference type="GO" id="GO:0070897">
    <property type="term" value="P:transcription preinitiation complex assembly"/>
    <property type="evidence" value="ECO:0007669"/>
    <property type="project" value="InterPro"/>
</dbReference>
<dbReference type="Gene3D" id="1.10.472.10">
    <property type="entry name" value="Cyclin-like"/>
    <property type="match status" value="2"/>
</dbReference>
<dbReference type="InterPro" id="IPR013763">
    <property type="entry name" value="Cyclin-like_dom"/>
</dbReference>
<comment type="similarity">
    <text evidence="1">Belongs to the TFIIB family.</text>
</comment>
<evidence type="ECO:0000256" key="5">
    <source>
        <dbReference type="ARBA" id="ARBA00031706"/>
    </source>
</evidence>
<dbReference type="GO" id="GO:0016251">
    <property type="term" value="F:RNA polymerase II general transcription initiation factor activity"/>
    <property type="evidence" value="ECO:0007669"/>
    <property type="project" value="TreeGrafter"/>
</dbReference>
<protein>
    <recommendedName>
        <fullName evidence="5">General transcription factor TFIIB</fullName>
    </recommendedName>
</protein>
<dbReference type="Pfam" id="PF00382">
    <property type="entry name" value="TFIIB"/>
    <property type="match status" value="2"/>
</dbReference>
<keyword evidence="2" id="KW-0677">Repeat</keyword>
<evidence type="ECO:0000256" key="7">
    <source>
        <dbReference type="SAM" id="MobiDB-lite"/>
    </source>
</evidence>
<keyword evidence="6" id="KW-0863">Zinc-finger</keyword>
<keyword evidence="3" id="KW-0805">Transcription regulation</keyword>
<dbReference type="FunFam" id="1.10.472.10:FF:000141">
    <property type="entry name" value="Transcription initiation factor IIB"/>
    <property type="match status" value="1"/>
</dbReference>
<proteinExistence type="inferred from homology"/>
<dbReference type="InterPro" id="IPR013137">
    <property type="entry name" value="Znf_TFIIB"/>
</dbReference>
<dbReference type="Proteomes" id="UP000472727">
    <property type="component" value="Unassembled WGS sequence"/>
</dbReference>
<dbReference type="PANTHER" id="PTHR11618">
    <property type="entry name" value="TRANSCRIPTION INITIATION FACTOR IIB-RELATED"/>
    <property type="match status" value="1"/>
</dbReference>
<accession>A0A6G1LTT3</accession>
<dbReference type="GO" id="GO:0006367">
    <property type="term" value="P:transcription initiation at RNA polymerase II promoter"/>
    <property type="evidence" value="ECO:0007669"/>
    <property type="project" value="TreeGrafter"/>
</dbReference>
<dbReference type="GO" id="GO:0017025">
    <property type="term" value="F:TBP-class protein binding"/>
    <property type="evidence" value="ECO:0007669"/>
    <property type="project" value="InterPro"/>
</dbReference>
<dbReference type="SUPFAM" id="SSF57783">
    <property type="entry name" value="Zinc beta-ribbon"/>
    <property type="match status" value="1"/>
</dbReference>
<evidence type="ECO:0000256" key="6">
    <source>
        <dbReference type="PROSITE-ProRule" id="PRU00469"/>
    </source>
</evidence>
<dbReference type="GO" id="GO:0008270">
    <property type="term" value="F:zinc ion binding"/>
    <property type="evidence" value="ECO:0007669"/>
    <property type="project" value="UniProtKB-KW"/>
</dbReference>
<evidence type="ECO:0000256" key="4">
    <source>
        <dbReference type="ARBA" id="ARBA00023163"/>
    </source>
</evidence>
<gene>
    <name evidence="8" type="primary">SUA7</name>
    <name evidence="8" type="ORF">TWF106_001822</name>
</gene>
<dbReference type="PANTHER" id="PTHR11618:SF13">
    <property type="entry name" value="TRANSCRIPTION INITIATION FACTOR IIB"/>
    <property type="match status" value="1"/>
</dbReference>
<keyword evidence="8" id="KW-0648">Protein biosynthesis</keyword>
<organism evidence="8 9">
    <name type="scientific">Orbilia oligospora</name>
    <name type="common">Nematode-trapping fungus</name>
    <name type="synonym">Arthrobotrys oligospora</name>
    <dbReference type="NCBI Taxonomy" id="2813651"/>
    <lineage>
        <taxon>Eukaryota</taxon>
        <taxon>Fungi</taxon>
        <taxon>Dikarya</taxon>
        <taxon>Ascomycota</taxon>
        <taxon>Pezizomycotina</taxon>
        <taxon>Orbiliomycetes</taxon>
        <taxon>Orbiliales</taxon>
        <taxon>Orbiliaceae</taxon>
        <taxon>Orbilia</taxon>
    </lineage>
</organism>
<dbReference type="AlphaFoldDB" id="A0A6G1LTT3"/>
<feature type="region of interest" description="Disordered" evidence="7">
    <location>
        <begin position="350"/>
        <end position="381"/>
    </location>
</feature>
<dbReference type="GO" id="GO:0097550">
    <property type="term" value="C:transcription preinitiation complex"/>
    <property type="evidence" value="ECO:0007669"/>
    <property type="project" value="TreeGrafter"/>
</dbReference>
<feature type="compositionally biased region" description="Polar residues" evidence="7">
    <location>
        <begin position="360"/>
        <end position="381"/>
    </location>
</feature>
<evidence type="ECO:0000313" key="8">
    <source>
        <dbReference type="EMBL" id="KAF3203963.1"/>
    </source>
</evidence>
<dbReference type="InterPro" id="IPR036915">
    <property type="entry name" value="Cyclin-like_sf"/>
</dbReference>
<feature type="region of interest" description="Disordered" evidence="7">
    <location>
        <begin position="78"/>
        <end position="102"/>
    </location>
</feature>
<dbReference type="Gene3D" id="2.20.25.10">
    <property type="match status" value="1"/>
</dbReference>
<keyword evidence="4" id="KW-0804">Transcription</keyword>
<evidence type="ECO:0000256" key="1">
    <source>
        <dbReference type="ARBA" id="ARBA00010857"/>
    </source>
</evidence>
<evidence type="ECO:0000313" key="9">
    <source>
        <dbReference type="Proteomes" id="UP000472727"/>
    </source>
</evidence>
<dbReference type="SMART" id="SM00385">
    <property type="entry name" value="CYCLIN"/>
    <property type="match status" value="2"/>
</dbReference>
<reference evidence="8 9" key="1">
    <citation type="submission" date="2019-06" db="EMBL/GenBank/DDBJ databases">
        <authorList>
            <person name="Palmer J.M."/>
        </authorList>
    </citation>
    <scope>NUCLEOTIDE SEQUENCE [LARGE SCALE GENOMIC DNA]</scope>
    <source>
        <strain evidence="8 9">TWF106</strain>
    </source>
</reference>
<keyword evidence="6" id="KW-0479">Metal-binding</keyword>
<comment type="caution">
    <text evidence="8">The sequence shown here is derived from an EMBL/GenBank/DDBJ whole genome shotgun (WGS) entry which is preliminary data.</text>
</comment>